<name>A0A9P6KZP0_9MICR</name>
<dbReference type="EMBL" id="SBJO01000080">
    <property type="protein sequence ID" value="KAF9763337.1"/>
    <property type="molecule type" value="Genomic_DNA"/>
</dbReference>
<organism evidence="1 2">
    <name type="scientific">Nosema granulosis</name>
    <dbReference type="NCBI Taxonomy" id="83296"/>
    <lineage>
        <taxon>Eukaryota</taxon>
        <taxon>Fungi</taxon>
        <taxon>Fungi incertae sedis</taxon>
        <taxon>Microsporidia</taxon>
        <taxon>Nosematidae</taxon>
        <taxon>Nosema</taxon>
    </lineage>
</organism>
<dbReference type="AlphaFoldDB" id="A0A9P6KZP0"/>
<comment type="caution">
    <text evidence="1">The sequence shown here is derived from an EMBL/GenBank/DDBJ whole genome shotgun (WGS) entry which is preliminary data.</text>
</comment>
<evidence type="ECO:0000313" key="2">
    <source>
        <dbReference type="Proteomes" id="UP000740883"/>
    </source>
</evidence>
<evidence type="ECO:0000313" key="1">
    <source>
        <dbReference type="EMBL" id="KAF9763337.1"/>
    </source>
</evidence>
<proteinExistence type="predicted"/>
<keyword evidence="2" id="KW-1185">Reference proteome</keyword>
<protein>
    <submittedName>
        <fullName evidence="1">Uncharacterized protein</fullName>
    </submittedName>
</protein>
<dbReference type="Proteomes" id="UP000740883">
    <property type="component" value="Unassembled WGS sequence"/>
</dbReference>
<sequence>MCHGDFGDDIEEKITACTSKNARNYNLKFSPADHLKFNIEYDSKPVGMINDKILSLFTEHSVSTKPFSLKITGKEQYMISSGEKCLEYDGYGTYILAGGCDPKEEKQQFKLIFKAKLEDKEVEKKKAEQIKKKPEASEKIKIKTNNSCFNNLSGKGNNENIRDCIDKSANMVKLAKTICKGGYITSTAEYPLIGLNCVSVLN</sequence>
<reference evidence="1 2" key="1">
    <citation type="journal article" date="2020" name="Genome Biol. Evol.">
        <title>Comparative genomics of strictly vertically transmitted, feminizing microsporidia endosymbionts of amphipod crustaceans.</title>
        <authorList>
            <person name="Cormier A."/>
            <person name="Chebbi M.A."/>
            <person name="Giraud I."/>
            <person name="Wattier R."/>
            <person name="Teixeira M."/>
            <person name="Gilbert C."/>
            <person name="Rigaud T."/>
            <person name="Cordaux R."/>
        </authorList>
    </citation>
    <scope>NUCLEOTIDE SEQUENCE [LARGE SCALE GENOMIC DNA]</scope>
    <source>
        <strain evidence="1 2">Ou3-Ou53</strain>
    </source>
</reference>
<accession>A0A9P6KZP0</accession>
<gene>
    <name evidence="1" type="ORF">NGRA_1333</name>
</gene>